<keyword evidence="2" id="KW-1003">Cell membrane</keyword>
<feature type="transmembrane region" description="Helical" evidence="14">
    <location>
        <begin position="258"/>
        <end position="279"/>
    </location>
</feature>
<evidence type="ECO:0000313" key="16">
    <source>
        <dbReference type="Ensembl" id="ENSSHAP00000040136.1"/>
    </source>
</evidence>
<dbReference type="SUPFAM" id="SSF81321">
    <property type="entry name" value="Family A G protein-coupled receptor-like"/>
    <property type="match status" value="1"/>
</dbReference>
<evidence type="ECO:0000256" key="6">
    <source>
        <dbReference type="ARBA" id="ARBA00023040"/>
    </source>
</evidence>
<feature type="transmembrane region" description="Helical" evidence="14">
    <location>
        <begin position="50"/>
        <end position="75"/>
    </location>
</feature>
<evidence type="ECO:0000256" key="11">
    <source>
        <dbReference type="ARBA" id="ARBA00023224"/>
    </source>
</evidence>
<name>A0A7N4PPM6_SARHA</name>
<keyword evidence="5 14" id="KW-1133">Transmembrane helix</keyword>
<dbReference type="GO" id="GO:0016494">
    <property type="term" value="F:C-X-C chemokine receptor activity"/>
    <property type="evidence" value="ECO:0007669"/>
    <property type="project" value="InterPro"/>
</dbReference>
<dbReference type="PRINTS" id="PR00237">
    <property type="entry name" value="GPCRRHODOPSN"/>
</dbReference>
<dbReference type="Pfam" id="PF00001">
    <property type="entry name" value="7tm_1"/>
    <property type="match status" value="1"/>
</dbReference>
<dbReference type="GO" id="GO:0009897">
    <property type="term" value="C:external side of plasma membrane"/>
    <property type="evidence" value="ECO:0007669"/>
    <property type="project" value="TreeGrafter"/>
</dbReference>
<dbReference type="PANTHER" id="PTHR10489:SF618">
    <property type="entry name" value="C-X-C CHEMOKINE RECEPTOR TYPE 5"/>
    <property type="match status" value="1"/>
</dbReference>
<feature type="transmembrane region" description="Helical" evidence="14">
    <location>
        <begin position="218"/>
        <end position="237"/>
    </location>
</feature>
<evidence type="ECO:0000256" key="9">
    <source>
        <dbReference type="ARBA" id="ARBA00023170"/>
    </source>
</evidence>
<gene>
    <name evidence="16" type="primary">CXCR5</name>
</gene>
<dbReference type="InterPro" id="IPR017452">
    <property type="entry name" value="GPCR_Rhodpsn_7TM"/>
</dbReference>
<dbReference type="PRINTS" id="PR00564">
    <property type="entry name" value="CXCCHMKINER5"/>
</dbReference>
<dbReference type="GO" id="GO:0006955">
    <property type="term" value="P:immune response"/>
    <property type="evidence" value="ECO:0007669"/>
    <property type="project" value="InterPro"/>
</dbReference>
<keyword evidence="9 13" id="KW-0675">Receptor</keyword>
<dbReference type="GeneID" id="116422421"/>
<feature type="transmembrane region" description="Helical" evidence="14">
    <location>
        <begin position="130"/>
        <end position="150"/>
    </location>
</feature>
<dbReference type="InterPro" id="IPR001053">
    <property type="entry name" value="Chemokine_CXCR5"/>
</dbReference>
<accession>A0A7N4PPM6</accession>
<evidence type="ECO:0000256" key="7">
    <source>
        <dbReference type="ARBA" id="ARBA00023136"/>
    </source>
</evidence>
<evidence type="ECO:0000313" key="17">
    <source>
        <dbReference type="Proteomes" id="UP000007648"/>
    </source>
</evidence>
<feature type="transmembrane region" description="Helical" evidence="14">
    <location>
        <begin position="299"/>
        <end position="323"/>
    </location>
</feature>
<organism evidence="16 17">
    <name type="scientific">Sarcophilus harrisii</name>
    <name type="common">Tasmanian devil</name>
    <name type="synonym">Sarcophilus laniarius</name>
    <dbReference type="NCBI Taxonomy" id="9305"/>
    <lineage>
        <taxon>Eukaryota</taxon>
        <taxon>Metazoa</taxon>
        <taxon>Chordata</taxon>
        <taxon>Craniata</taxon>
        <taxon>Vertebrata</taxon>
        <taxon>Euteleostomi</taxon>
        <taxon>Mammalia</taxon>
        <taxon>Metatheria</taxon>
        <taxon>Dasyuromorphia</taxon>
        <taxon>Dasyuridae</taxon>
        <taxon>Sarcophilus</taxon>
    </lineage>
</organism>
<comment type="similarity">
    <text evidence="13">Belongs to the G-protein coupled receptor 1 family.</text>
</comment>
<feature type="transmembrane region" description="Helical" evidence="14">
    <location>
        <begin position="87"/>
        <end position="107"/>
    </location>
</feature>
<proteinExistence type="inferred from homology"/>
<dbReference type="RefSeq" id="XP_031815964.1">
    <property type="nucleotide sequence ID" value="XM_031960104.1"/>
</dbReference>
<evidence type="ECO:0000256" key="5">
    <source>
        <dbReference type="ARBA" id="ARBA00022989"/>
    </source>
</evidence>
<dbReference type="Ensembl" id="ENSSHAT00000030837.1">
    <property type="protein sequence ID" value="ENSSHAP00000040136.1"/>
    <property type="gene ID" value="ENSSHAG00000028134.1"/>
</dbReference>
<dbReference type="GeneTree" id="ENSGT01050000244848"/>
<dbReference type="GO" id="GO:0019722">
    <property type="term" value="P:calcium-mediated signaling"/>
    <property type="evidence" value="ECO:0007669"/>
    <property type="project" value="TreeGrafter"/>
</dbReference>
<dbReference type="InterPro" id="IPR050119">
    <property type="entry name" value="CCR1-9-like"/>
</dbReference>
<evidence type="ECO:0000256" key="14">
    <source>
        <dbReference type="SAM" id="Phobius"/>
    </source>
</evidence>
<evidence type="ECO:0000256" key="4">
    <source>
        <dbReference type="ARBA" id="ARBA00022936"/>
    </source>
</evidence>
<dbReference type="GO" id="GO:0060326">
    <property type="term" value="P:cell chemotaxis"/>
    <property type="evidence" value="ECO:0007669"/>
    <property type="project" value="TreeGrafter"/>
</dbReference>
<reference evidence="16" key="2">
    <citation type="submission" date="2025-08" db="UniProtKB">
        <authorList>
            <consortium name="Ensembl"/>
        </authorList>
    </citation>
    <scope>IDENTIFICATION</scope>
</reference>
<protein>
    <recommendedName>
        <fullName evidence="12">C-X-C chemokine receptor type 5</fullName>
    </recommendedName>
</protein>
<dbReference type="GO" id="GO:0048535">
    <property type="term" value="P:lymph node development"/>
    <property type="evidence" value="ECO:0007669"/>
    <property type="project" value="InterPro"/>
</dbReference>
<evidence type="ECO:0000256" key="3">
    <source>
        <dbReference type="ARBA" id="ARBA00022692"/>
    </source>
</evidence>
<evidence type="ECO:0000256" key="10">
    <source>
        <dbReference type="ARBA" id="ARBA00023180"/>
    </source>
</evidence>
<dbReference type="GO" id="GO:0007204">
    <property type="term" value="P:positive regulation of cytosolic calcium ion concentration"/>
    <property type="evidence" value="ECO:0007669"/>
    <property type="project" value="TreeGrafter"/>
</dbReference>
<dbReference type="AlphaFoldDB" id="A0A7N4PPM6"/>
<dbReference type="GO" id="GO:0016493">
    <property type="term" value="F:C-C chemokine receptor activity"/>
    <property type="evidence" value="ECO:0007669"/>
    <property type="project" value="TreeGrafter"/>
</dbReference>
<dbReference type="PROSITE" id="PS00237">
    <property type="entry name" value="G_PROTEIN_RECEP_F1_1"/>
    <property type="match status" value="1"/>
</dbReference>
<keyword evidence="3 13" id="KW-0812">Transmembrane</keyword>
<dbReference type="Gene3D" id="1.20.1070.10">
    <property type="entry name" value="Rhodopsin 7-helix transmembrane proteins"/>
    <property type="match status" value="1"/>
</dbReference>
<dbReference type="GO" id="GO:0042113">
    <property type="term" value="P:B cell activation"/>
    <property type="evidence" value="ECO:0007669"/>
    <property type="project" value="UniProtKB-KW"/>
</dbReference>
<evidence type="ECO:0000256" key="2">
    <source>
        <dbReference type="ARBA" id="ARBA00022475"/>
    </source>
</evidence>
<comment type="subcellular location">
    <subcellularLocation>
        <location evidence="1">Cell membrane</location>
        <topology evidence="1">Multi-pass membrane protein</topology>
    </subcellularLocation>
</comment>
<dbReference type="GO" id="GO:0019957">
    <property type="term" value="F:C-C chemokine binding"/>
    <property type="evidence" value="ECO:0007669"/>
    <property type="project" value="TreeGrafter"/>
</dbReference>
<evidence type="ECO:0000256" key="8">
    <source>
        <dbReference type="ARBA" id="ARBA00023157"/>
    </source>
</evidence>
<evidence type="ECO:0000256" key="12">
    <source>
        <dbReference type="ARBA" id="ARBA00069929"/>
    </source>
</evidence>
<feature type="transmembrane region" description="Helical" evidence="14">
    <location>
        <begin position="162"/>
        <end position="187"/>
    </location>
</feature>
<keyword evidence="6 13" id="KW-0297">G-protein coupled receptor</keyword>
<evidence type="ECO:0000256" key="1">
    <source>
        <dbReference type="ARBA" id="ARBA00004651"/>
    </source>
</evidence>
<keyword evidence="7 14" id="KW-0472">Membrane</keyword>
<dbReference type="InterPro" id="IPR000276">
    <property type="entry name" value="GPCR_Rhodpsn"/>
</dbReference>
<reference evidence="16 17" key="1">
    <citation type="journal article" date="2011" name="Proc. Natl. Acad. Sci. U.S.A.">
        <title>Genetic diversity and population structure of the endangered marsupial Sarcophilus harrisii (Tasmanian devil).</title>
        <authorList>
            <person name="Miller W."/>
            <person name="Hayes V.M."/>
            <person name="Ratan A."/>
            <person name="Petersen D.C."/>
            <person name="Wittekindt N.E."/>
            <person name="Miller J."/>
            <person name="Walenz B."/>
            <person name="Knight J."/>
            <person name="Qi J."/>
            <person name="Zhao F."/>
            <person name="Wang Q."/>
            <person name="Bedoya-Reina O.C."/>
            <person name="Katiyar N."/>
            <person name="Tomsho L.P."/>
            <person name="Kasson L.M."/>
            <person name="Hardie R.A."/>
            <person name="Woodbridge P."/>
            <person name="Tindall E.A."/>
            <person name="Bertelsen M.F."/>
            <person name="Dixon D."/>
            <person name="Pyecroft S."/>
            <person name="Helgen K.M."/>
            <person name="Lesk A.M."/>
            <person name="Pringle T.H."/>
            <person name="Patterson N."/>
            <person name="Zhang Y."/>
            <person name="Kreiss A."/>
            <person name="Woods G.M."/>
            <person name="Jones M.E."/>
            <person name="Schuster S.C."/>
        </authorList>
    </citation>
    <scope>NUCLEOTIDE SEQUENCE [LARGE SCALE GENOMIC DNA]</scope>
</reference>
<dbReference type="FunFam" id="1.20.1070.10:FF:000143">
    <property type="entry name" value="C-X-C chemokine receptor type 5"/>
    <property type="match status" value="1"/>
</dbReference>
<dbReference type="Proteomes" id="UP000007648">
    <property type="component" value="Unassembled WGS sequence"/>
</dbReference>
<feature type="domain" description="G-protein coupled receptors family 1 profile" evidence="15">
    <location>
        <begin position="67"/>
        <end position="320"/>
    </location>
</feature>
<dbReference type="PANTHER" id="PTHR10489">
    <property type="entry name" value="CELL ADHESION MOLECULE"/>
    <property type="match status" value="1"/>
</dbReference>
<keyword evidence="4" id="KW-0075">B-cell activation</keyword>
<keyword evidence="17" id="KW-1185">Reference proteome</keyword>
<keyword evidence="8" id="KW-1015">Disulfide bond</keyword>
<keyword evidence="10" id="KW-0325">Glycoprotein</keyword>
<keyword evidence="11 13" id="KW-0807">Transducer</keyword>
<evidence type="ECO:0000256" key="13">
    <source>
        <dbReference type="RuleBase" id="RU000688"/>
    </source>
</evidence>
<sequence length="370" mass="40389">MEGSTDGDSGGLTVLDFSNYSNYSNELLEPQSDYVCPRIHSWEDQLSYKAVFVLVAYSAIFLLGVTGNALVLVILQSHRTARSSTEAFLLHLAVADLLLVLTLPFAVVEGAVGWVLGAFLCKAVSALHKVNFYCSSLLLACIAVDRYLAIVRSVHAYRHRRLFSVHVTCAAVWLAGCLCALPELLFVTVSKTGSNDSAACSFSGQGLAGSDARLASRFLYHVGGFLLPLLVMGWCYAGVVRRLCQAQRRHQRQKAVKVAILVTGVFFFCWSPYNVVIFLDTLVMLHAVPKSCQLDEQLATAITTCEFLGLAHCCLNPVLYTFVGVKFRSDLVRLLGKLGCVGPATLHRFLPSWRKGSSSESENATSVTTF</sequence>
<evidence type="ECO:0000259" key="15">
    <source>
        <dbReference type="PROSITE" id="PS50262"/>
    </source>
</evidence>
<reference evidence="16" key="3">
    <citation type="submission" date="2025-09" db="UniProtKB">
        <authorList>
            <consortium name="Ensembl"/>
        </authorList>
    </citation>
    <scope>IDENTIFICATION</scope>
</reference>
<dbReference type="PROSITE" id="PS50262">
    <property type="entry name" value="G_PROTEIN_RECEP_F1_2"/>
    <property type="match status" value="1"/>
</dbReference>
<dbReference type="CTD" id="643"/>